<organism evidence="2 3">
    <name type="scientific">Candidatus Curtissbacteria bacterium RIFCSPHIGHO2_01_FULL_41_11</name>
    <dbReference type="NCBI Taxonomy" id="1797711"/>
    <lineage>
        <taxon>Bacteria</taxon>
        <taxon>Candidatus Curtissiibacteriota</taxon>
    </lineage>
</organism>
<gene>
    <name evidence="2" type="ORF">A2870_04650</name>
</gene>
<accession>A0A1F5G766</accession>
<dbReference type="EMBL" id="MFAZ01000009">
    <property type="protein sequence ID" value="OGD87723.1"/>
    <property type="molecule type" value="Genomic_DNA"/>
</dbReference>
<proteinExistence type="predicted"/>
<evidence type="ECO:0000256" key="1">
    <source>
        <dbReference type="SAM" id="MobiDB-lite"/>
    </source>
</evidence>
<feature type="compositionally biased region" description="Basic and acidic residues" evidence="1">
    <location>
        <begin position="20"/>
        <end position="38"/>
    </location>
</feature>
<dbReference type="Proteomes" id="UP000179102">
    <property type="component" value="Unassembled WGS sequence"/>
</dbReference>
<evidence type="ECO:0000313" key="2">
    <source>
        <dbReference type="EMBL" id="OGD87723.1"/>
    </source>
</evidence>
<feature type="region of interest" description="Disordered" evidence="1">
    <location>
        <begin position="18"/>
        <end position="38"/>
    </location>
</feature>
<sequence length="161" mass="18905">MRSNIYFAYIKTPKYNALKHMGDRPNPSDEQAHQSREQIRRNVAEADELERFMLKVIGRLPHYMKRCDIKVEAEGSAEWLSRLGRFWWREREVKGLSRPEVATRMGRDVDNVNLLEFGLAEDVELRADFLQGYANALGEPQIFDRFEEIFPNALGVFQRTK</sequence>
<protein>
    <submittedName>
        <fullName evidence="2">Uncharacterized protein</fullName>
    </submittedName>
</protein>
<dbReference type="AlphaFoldDB" id="A0A1F5G766"/>
<reference evidence="2 3" key="1">
    <citation type="journal article" date="2016" name="Nat. Commun.">
        <title>Thousands of microbial genomes shed light on interconnected biogeochemical processes in an aquifer system.</title>
        <authorList>
            <person name="Anantharaman K."/>
            <person name="Brown C.T."/>
            <person name="Hug L.A."/>
            <person name="Sharon I."/>
            <person name="Castelle C.J."/>
            <person name="Probst A.J."/>
            <person name="Thomas B.C."/>
            <person name="Singh A."/>
            <person name="Wilkins M.J."/>
            <person name="Karaoz U."/>
            <person name="Brodie E.L."/>
            <person name="Williams K.H."/>
            <person name="Hubbard S.S."/>
            <person name="Banfield J.F."/>
        </authorList>
    </citation>
    <scope>NUCLEOTIDE SEQUENCE [LARGE SCALE GENOMIC DNA]</scope>
</reference>
<comment type="caution">
    <text evidence="2">The sequence shown here is derived from an EMBL/GenBank/DDBJ whole genome shotgun (WGS) entry which is preliminary data.</text>
</comment>
<name>A0A1F5G766_9BACT</name>
<evidence type="ECO:0000313" key="3">
    <source>
        <dbReference type="Proteomes" id="UP000179102"/>
    </source>
</evidence>